<name>A0A6M0K4J4_9GAMM</name>
<dbReference type="RefSeq" id="WP_164455701.1">
    <property type="nucleotide sequence ID" value="NZ_JAAIJQ010000105.1"/>
</dbReference>
<accession>A0A6M0K4J4</accession>
<feature type="region of interest" description="Disordered" evidence="1">
    <location>
        <begin position="76"/>
        <end position="103"/>
    </location>
</feature>
<evidence type="ECO:0008006" key="4">
    <source>
        <dbReference type="Google" id="ProtNLM"/>
    </source>
</evidence>
<dbReference type="AlphaFoldDB" id="A0A6M0K4J4"/>
<dbReference type="Gene3D" id="3.30.565.10">
    <property type="entry name" value="Histidine kinase-like ATPase, C-terminal domain"/>
    <property type="match status" value="1"/>
</dbReference>
<protein>
    <recommendedName>
        <fullName evidence="4">Histidine kinase</fullName>
    </recommendedName>
</protein>
<evidence type="ECO:0000313" key="3">
    <source>
        <dbReference type="Proteomes" id="UP000483379"/>
    </source>
</evidence>
<sequence length="103" mass="10707">MLWARPSFQAQGDRPVAPEGGQAAQSTSAGMDFGGLRSRSSTLRIYIVYNLMSGVLGGSVAVSSQVGEGATFTMRLPRQAPVQGGTDRGSVPVGPDPRVGRQT</sequence>
<organism evidence="2 3">
    <name type="scientific">Thiorhodococcus minor</name>
    <dbReference type="NCBI Taxonomy" id="57489"/>
    <lineage>
        <taxon>Bacteria</taxon>
        <taxon>Pseudomonadati</taxon>
        <taxon>Pseudomonadota</taxon>
        <taxon>Gammaproteobacteria</taxon>
        <taxon>Chromatiales</taxon>
        <taxon>Chromatiaceae</taxon>
        <taxon>Thiorhodococcus</taxon>
    </lineage>
</organism>
<evidence type="ECO:0000313" key="2">
    <source>
        <dbReference type="EMBL" id="NEV64706.1"/>
    </source>
</evidence>
<dbReference type="InterPro" id="IPR036890">
    <property type="entry name" value="HATPase_C_sf"/>
</dbReference>
<proteinExistence type="predicted"/>
<feature type="region of interest" description="Disordered" evidence="1">
    <location>
        <begin position="1"/>
        <end position="34"/>
    </location>
</feature>
<evidence type="ECO:0000256" key="1">
    <source>
        <dbReference type="SAM" id="MobiDB-lite"/>
    </source>
</evidence>
<comment type="caution">
    <text evidence="2">The sequence shown here is derived from an EMBL/GenBank/DDBJ whole genome shotgun (WGS) entry which is preliminary data.</text>
</comment>
<reference evidence="2 3" key="1">
    <citation type="submission" date="2020-02" db="EMBL/GenBank/DDBJ databases">
        <title>Genome sequences of Thiorhodococcus mannitoliphagus and Thiorhodococcus minor, purple sulfur photosynthetic bacteria in the gammaproteobacterial family, Chromatiaceae.</title>
        <authorList>
            <person name="Aviles F.A."/>
            <person name="Meyer T.E."/>
            <person name="Kyndt J.A."/>
        </authorList>
    </citation>
    <scope>NUCLEOTIDE SEQUENCE [LARGE SCALE GENOMIC DNA]</scope>
    <source>
        <strain evidence="2 3">DSM 11518</strain>
    </source>
</reference>
<dbReference type="Proteomes" id="UP000483379">
    <property type="component" value="Unassembled WGS sequence"/>
</dbReference>
<keyword evidence="3" id="KW-1185">Reference proteome</keyword>
<dbReference type="EMBL" id="JAAIJQ010000105">
    <property type="protein sequence ID" value="NEV64706.1"/>
    <property type="molecule type" value="Genomic_DNA"/>
</dbReference>
<gene>
    <name evidence="2" type="ORF">G3446_23025</name>
</gene>
<dbReference type="SUPFAM" id="SSF55874">
    <property type="entry name" value="ATPase domain of HSP90 chaperone/DNA topoisomerase II/histidine kinase"/>
    <property type="match status" value="1"/>
</dbReference>